<dbReference type="Gramene" id="ESR34195">
    <property type="protein sequence ID" value="ESR34195"/>
    <property type="gene ID" value="CICLE_v10006510mg"/>
</dbReference>
<dbReference type="Proteomes" id="UP000030687">
    <property type="component" value="Unassembled WGS sequence"/>
</dbReference>
<dbReference type="Pfam" id="PF13962">
    <property type="entry name" value="PGG"/>
    <property type="match status" value="1"/>
</dbReference>
<feature type="transmembrane region" description="Helical" evidence="3">
    <location>
        <begin position="548"/>
        <end position="573"/>
    </location>
</feature>
<feature type="transmembrane region" description="Helical" evidence="3">
    <location>
        <begin position="199"/>
        <end position="219"/>
    </location>
</feature>
<feature type="compositionally biased region" description="Basic and acidic residues" evidence="2">
    <location>
        <begin position="250"/>
        <end position="265"/>
    </location>
</feature>
<dbReference type="STRING" id="85681.V4S5W1"/>
<dbReference type="Gene3D" id="1.25.40.20">
    <property type="entry name" value="Ankyrin repeat-containing domain"/>
    <property type="match status" value="2"/>
</dbReference>
<reference evidence="5 6" key="1">
    <citation type="submission" date="2013-10" db="EMBL/GenBank/DDBJ databases">
        <authorList>
            <consortium name="International Citrus Genome Consortium"/>
            <person name="Jenkins J."/>
            <person name="Schmutz J."/>
            <person name="Prochnik S."/>
            <person name="Rokhsar D."/>
            <person name="Gmitter F."/>
            <person name="Ollitrault P."/>
            <person name="Machado M."/>
            <person name="Talon M."/>
            <person name="Wincker P."/>
            <person name="Jaillon O."/>
            <person name="Morgante M."/>
        </authorList>
    </citation>
    <scope>NUCLEOTIDE SEQUENCE</scope>
    <source>
        <strain evidence="6">cv. Clemenules</strain>
    </source>
</reference>
<dbReference type="GO" id="GO:0016020">
    <property type="term" value="C:membrane"/>
    <property type="evidence" value="ECO:0007669"/>
    <property type="project" value="TreeGrafter"/>
</dbReference>
<dbReference type="InterPro" id="IPR026961">
    <property type="entry name" value="PGG_dom"/>
</dbReference>
<dbReference type="PROSITE" id="PS50297">
    <property type="entry name" value="ANK_REP_REGION"/>
    <property type="match status" value="1"/>
</dbReference>
<dbReference type="InParanoid" id="V4S5W1"/>
<feature type="transmembrane region" description="Helical" evidence="3">
    <location>
        <begin position="585"/>
        <end position="612"/>
    </location>
</feature>
<evidence type="ECO:0000313" key="6">
    <source>
        <dbReference type="Proteomes" id="UP000030687"/>
    </source>
</evidence>
<dbReference type="PANTHER" id="PTHR24177">
    <property type="entry name" value="CASKIN"/>
    <property type="match status" value="1"/>
</dbReference>
<evidence type="ECO:0000259" key="4">
    <source>
        <dbReference type="Pfam" id="PF13962"/>
    </source>
</evidence>
<name>V4S5W1_CITCL</name>
<dbReference type="InterPro" id="IPR036770">
    <property type="entry name" value="Ankyrin_rpt-contain_sf"/>
</dbReference>
<dbReference type="SMART" id="SM00248">
    <property type="entry name" value="ANK"/>
    <property type="match status" value="5"/>
</dbReference>
<dbReference type="PANTHER" id="PTHR24177:SF470">
    <property type="entry name" value="ANKYRIN REPEAT PROTEIN"/>
    <property type="match status" value="1"/>
</dbReference>
<evidence type="ECO:0000256" key="3">
    <source>
        <dbReference type="SAM" id="Phobius"/>
    </source>
</evidence>
<dbReference type="Pfam" id="PF12796">
    <property type="entry name" value="Ank_2"/>
    <property type="match status" value="1"/>
</dbReference>
<dbReference type="InterPro" id="IPR002110">
    <property type="entry name" value="Ankyrin_rpt"/>
</dbReference>
<dbReference type="AlphaFoldDB" id="V4S5W1"/>
<keyword evidence="6" id="KW-1185">Reference proteome</keyword>
<keyword evidence="3" id="KW-0812">Transmembrane</keyword>
<dbReference type="OMA" id="YKEHRPW"/>
<organism evidence="5 6">
    <name type="scientific">Citrus clementina</name>
    <name type="common">Clementine</name>
    <name type="synonym">Citrus deliciosa x Citrus sinensis</name>
    <dbReference type="NCBI Taxonomy" id="85681"/>
    <lineage>
        <taxon>Eukaryota</taxon>
        <taxon>Viridiplantae</taxon>
        <taxon>Streptophyta</taxon>
        <taxon>Embryophyta</taxon>
        <taxon>Tracheophyta</taxon>
        <taxon>Spermatophyta</taxon>
        <taxon>Magnoliopsida</taxon>
        <taxon>eudicotyledons</taxon>
        <taxon>Gunneridae</taxon>
        <taxon>Pentapetalae</taxon>
        <taxon>rosids</taxon>
        <taxon>malvids</taxon>
        <taxon>Sapindales</taxon>
        <taxon>Rutaceae</taxon>
        <taxon>Aurantioideae</taxon>
        <taxon>Citrus</taxon>
    </lineage>
</organism>
<dbReference type="PROSITE" id="PS50088">
    <property type="entry name" value="ANK_REPEAT"/>
    <property type="match status" value="1"/>
</dbReference>
<dbReference type="KEGG" id="cic:CICLE_v10006510mg"/>
<evidence type="ECO:0000256" key="1">
    <source>
        <dbReference type="PROSITE-ProRule" id="PRU00023"/>
    </source>
</evidence>
<keyword evidence="3" id="KW-0472">Membrane</keyword>
<dbReference type="eggNOG" id="KOG0504">
    <property type="taxonomic scope" value="Eukaryota"/>
</dbReference>
<feature type="region of interest" description="Disordered" evidence="2">
    <location>
        <begin position="250"/>
        <end position="274"/>
    </location>
</feature>
<evidence type="ECO:0000256" key="2">
    <source>
        <dbReference type="SAM" id="MobiDB-lite"/>
    </source>
</evidence>
<dbReference type="SUPFAM" id="SSF48403">
    <property type="entry name" value="Ankyrin repeat"/>
    <property type="match status" value="1"/>
</dbReference>
<gene>
    <name evidence="5" type="ORF">CICLE_v10006510mg</name>
</gene>
<feature type="domain" description="PGG" evidence="4">
    <location>
        <begin position="460"/>
        <end position="572"/>
    </location>
</feature>
<proteinExistence type="predicted"/>
<feature type="transmembrane region" description="Helical" evidence="3">
    <location>
        <begin position="469"/>
        <end position="488"/>
    </location>
</feature>
<keyword evidence="1" id="KW-0040">ANK repeat</keyword>
<dbReference type="EMBL" id="KI537036">
    <property type="protein sequence ID" value="ESR34195.1"/>
    <property type="molecule type" value="Genomic_DNA"/>
</dbReference>
<accession>V4S5W1</accession>
<sequence length="625" mass="69858">MEVNCLSKFAMTGQWDNIVQAYENNPMSREAKLTRSGDTALHIAAAAGQTNIVSELVEIMGENASNVLKIQNDRGDTAFHLAAALGNEAMCHCMASKDRELISVRNNDSIAFQIMRAYADLVNSVNENGLTPLHILASKPNAFKSGSRLGLFDRIIYYSKTKGEADDKESPERSRCINLSKNGDKDGQFFPPNDAACVLFFRLLMKALLIVLGLGFWRIKSITEKKEKHTWAYQVMNELVQRASLYKYDDHGKSSRDSRPDKDGDTFSVPETPPVLENDQIFQSRNICLESAVAVHNKDGNARDETKKDQQSGRKATPILIAAKMGVTEMVEKILDTIPVAIHDLDSEKKNLVLLAVENRQTGIYKLLLDRKMLGESDLNIFEHVDIKGNSALHLAAKFGEYGPWRIPGAALQMQWEIKWYKFVKESMPRYFFLGYNNKGKTPKEIFTKTHKELVKDGQEWLSRTSESCLVVAALIASVALTTSATVPGGLNEQSGKPILENEPAFKIFAISSFVALCFSMTALSFFFSILTSTYREKDLAMALPRKLLLGLTSLFTSIAAIMISFCSGHFSVLRDEMRSAVYPLYAATCFPMIFFVLAHVPLYLDLIWAIFKKVPQRGKSVIPH</sequence>
<evidence type="ECO:0000313" key="5">
    <source>
        <dbReference type="EMBL" id="ESR34195.1"/>
    </source>
</evidence>
<feature type="repeat" description="ANK" evidence="1">
    <location>
        <begin position="36"/>
        <end position="58"/>
    </location>
</feature>
<protein>
    <recommendedName>
        <fullName evidence="4">PGG domain-containing protein</fullName>
    </recommendedName>
</protein>
<feature type="transmembrane region" description="Helical" evidence="3">
    <location>
        <begin position="508"/>
        <end position="528"/>
    </location>
</feature>
<keyword evidence="3" id="KW-1133">Transmembrane helix</keyword>